<sequence length="104" mass="11386">MGTVDGAWWPRSRDSLAEFPAMIAGLKHRLGRPSRVAFNVNAWTAAPRRVLVDGQAVSLEGFRSLDEHTVLVSGYAWHRMVLLVIPPEASEHAAKAALALRDVS</sequence>
<evidence type="ECO:0000313" key="2">
    <source>
        <dbReference type="Proteomes" id="UP001500192"/>
    </source>
</evidence>
<dbReference type="Proteomes" id="UP001500192">
    <property type="component" value="Unassembled WGS sequence"/>
</dbReference>
<organism evidence="1 2">
    <name type="scientific">Amycolatopsis dongchuanensis</name>
    <dbReference type="NCBI Taxonomy" id="1070866"/>
    <lineage>
        <taxon>Bacteria</taxon>
        <taxon>Bacillati</taxon>
        <taxon>Actinomycetota</taxon>
        <taxon>Actinomycetes</taxon>
        <taxon>Pseudonocardiales</taxon>
        <taxon>Pseudonocardiaceae</taxon>
        <taxon>Amycolatopsis</taxon>
    </lineage>
</organism>
<accession>A0ABP8VGJ8</accession>
<dbReference type="EMBL" id="BAABIB010000123">
    <property type="protein sequence ID" value="GAA4661834.1"/>
    <property type="molecule type" value="Genomic_DNA"/>
</dbReference>
<dbReference type="InterPro" id="IPR046036">
    <property type="entry name" value="DUF5994"/>
</dbReference>
<dbReference type="Pfam" id="PF19457">
    <property type="entry name" value="DUF5994"/>
    <property type="match status" value="1"/>
</dbReference>
<evidence type="ECO:0000313" key="1">
    <source>
        <dbReference type="EMBL" id="GAA4661834.1"/>
    </source>
</evidence>
<gene>
    <name evidence="1" type="ORF">GCM10023214_62660</name>
</gene>
<keyword evidence="2" id="KW-1185">Reference proteome</keyword>
<reference evidence="2" key="1">
    <citation type="journal article" date="2019" name="Int. J. Syst. Evol. Microbiol.">
        <title>The Global Catalogue of Microorganisms (GCM) 10K type strain sequencing project: providing services to taxonomists for standard genome sequencing and annotation.</title>
        <authorList>
            <consortium name="The Broad Institute Genomics Platform"/>
            <consortium name="The Broad Institute Genome Sequencing Center for Infectious Disease"/>
            <person name="Wu L."/>
            <person name="Ma J."/>
        </authorList>
    </citation>
    <scope>NUCLEOTIDE SEQUENCE [LARGE SCALE GENOMIC DNA]</scope>
    <source>
        <strain evidence="2">JCM 18054</strain>
    </source>
</reference>
<protein>
    <submittedName>
        <fullName evidence="1">Uncharacterized protein</fullName>
    </submittedName>
</protein>
<comment type="caution">
    <text evidence="1">The sequence shown here is derived from an EMBL/GenBank/DDBJ whole genome shotgun (WGS) entry which is preliminary data.</text>
</comment>
<proteinExistence type="predicted"/>
<name>A0ABP8VGJ8_9PSEU</name>